<keyword evidence="3" id="KW-1185">Reference proteome</keyword>
<comment type="caution">
    <text evidence="2">The sequence shown here is derived from an EMBL/GenBank/DDBJ whole genome shotgun (WGS) entry which is preliminary data.</text>
</comment>
<dbReference type="RefSeq" id="WP_125174186.1">
    <property type="nucleotide sequence ID" value="NZ_JBHYBM010000019.1"/>
</dbReference>
<proteinExistence type="predicted"/>
<feature type="region of interest" description="Disordered" evidence="1">
    <location>
        <begin position="140"/>
        <end position="159"/>
    </location>
</feature>
<dbReference type="EMBL" id="PQNQ01000004">
    <property type="protein sequence ID" value="RRQ05191.1"/>
    <property type="molecule type" value="Genomic_DNA"/>
</dbReference>
<organism evidence="2 3">
    <name type="scientific">Corynebacterium bovis</name>
    <dbReference type="NCBI Taxonomy" id="36808"/>
    <lineage>
        <taxon>Bacteria</taxon>
        <taxon>Bacillati</taxon>
        <taxon>Actinomycetota</taxon>
        <taxon>Actinomycetes</taxon>
        <taxon>Mycobacteriales</taxon>
        <taxon>Corynebacteriaceae</taxon>
        <taxon>Corynebacterium</taxon>
    </lineage>
</organism>
<evidence type="ECO:0000313" key="3">
    <source>
        <dbReference type="Proteomes" id="UP000278422"/>
    </source>
</evidence>
<evidence type="ECO:0000256" key="1">
    <source>
        <dbReference type="SAM" id="MobiDB-lite"/>
    </source>
</evidence>
<gene>
    <name evidence="2" type="ORF">CXF42_02295</name>
</gene>
<dbReference type="Proteomes" id="UP000278422">
    <property type="component" value="Unassembled WGS sequence"/>
</dbReference>
<dbReference type="InterPro" id="IPR045865">
    <property type="entry name" value="ACT-like_dom_sf"/>
</dbReference>
<name>A0A3R8QRT6_9CORY</name>
<dbReference type="AlphaFoldDB" id="A0A3R8QRT6"/>
<dbReference type="SUPFAM" id="SSF55021">
    <property type="entry name" value="ACT-like"/>
    <property type="match status" value="1"/>
</dbReference>
<sequence>MAYLMRVRLPDVPGTLGRLAAGLGAIDGDIRSVDVVDHSESGVVGVVVDDIVVDLPSGRLADALITAAQEVEGVLVDSLRPFSGTVDRRGQVGMLADVAGRRRDPAVSLAGMMDSLPRTMTAGWAVVLRTDPASRRTTRLCASAAAPEDDGRPLDTPPVTEPRILDAETEHWIPESWTVMDSSLAATPIRGTDLTLVIGRPGGPDFLLSEVVHLGHLGTILGAFFAPA</sequence>
<accession>A0A3R8QRT6</accession>
<evidence type="ECO:0000313" key="2">
    <source>
        <dbReference type="EMBL" id="RRQ05191.1"/>
    </source>
</evidence>
<protein>
    <submittedName>
        <fullName evidence="2">Amino acid-binding ACT domain protein</fullName>
    </submittedName>
</protein>
<reference evidence="2 3" key="1">
    <citation type="submission" date="2018-01" db="EMBL/GenBank/DDBJ databases">
        <title>Twenty Corynebacterium bovis Genomes.</title>
        <authorList>
            <person name="Gulvik C.A."/>
        </authorList>
    </citation>
    <scope>NUCLEOTIDE SEQUENCE [LARGE SCALE GENOMIC DNA]</scope>
    <source>
        <strain evidence="2 3">16-2004</strain>
    </source>
</reference>